<dbReference type="Proteomes" id="UP001162992">
    <property type="component" value="Chromosome 5"/>
</dbReference>
<accession>A0ACC2DQR5</accession>
<sequence length="477" mass="54645">MLQIAAITAAVLLFITSIAALWRKNCNSVQINKLHGAQVPKGNWSLPWIGESLTFYNQGPYQFYSQHIARYGRTFRTHLMGNPTIVMSTPEAAKFLLTTQQKSFLVFMPPSVSRLMGFRSTYKQEAMAAKMNKTIHESLHFELVRNKVAKVDRIARWVLSSWEKQPCVVTYEETKKFAFHVALDFIAGMAPSPETMKMMDDYSYIVKAMETFMQFNIPGTSYHKALEKRQKVLESSLHIVKKRRLEQSKEKCPLDLLMELEDDNGDKISDDLLQVQLFQFMFGAFHSTSVLFVWILKFLGENQLILQQVKVAEQDTLRIGKTSPEDPLSWTDIVNMPLTSRVIQETLRIANIAPFMTRQATEDINYNGIWIPKGWCVQLGLHYLHLSPEYHKDPLKFDPSRFQAPEKPVTFLPFGSGVTMCPGRELAKMEALVFLHYLVTTYSWENIGSEKGIKYFPTSSLKGGLPIKISKLSEYVI</sequence>
<evidence type="ECO:0000313" key="1">
    <source>
        <dbReference type="EMBL" id="KAJ7556602.1"/>
    </source>
</evidence>
<dbReference type="EMBL" id="CM055096">
    <property type="protein sequence ID" value="KAJ7556602.1"/>
    <property type="molecule type" value="Genomic_DNA"/>
</dbReference>
<proteinExistence type="predicted"/>
<keyword evidence="2" id="KW-1185">Reference proteome</keyword>
<name>A0ACC2DQR5_DIPCM</name>
<comment type="caution">
    <text evidence="1">The sequence shown here is derived from an EMBL/GenBank/DDBJ whole genome shotgun (WGS) entry which is preliminary data.</text>
</comment>
<evidence type="ECO:0000313" key="2">
    <source>
        <dbReference type="Proteomes" id="UP001162992"/>
    </source>
</evidence>
<gene>
    <name evidence="1" type="ORF">O6H91_05G089700</name>
</gene>
<organism evidence="1 2">
    <name type="scientific">Diphasiastrum complanatum</name>
    <name type="common">Issler's clubmoss</name>
    <name type="synonym">Lycopodium complanatum</name>
    <dbReference type="NCBI Taxonomy" id="34168"/>
    <lineage>
        <taxon>Eukaryota</taxon>
        <taxon>Viridiplantae</taxon>
        <taxon>Streptophyta</taxon>
        <taxon>Embryophyta</taxon>
        <taxon>Tracheophyta</taxon>
        <taxon>Lycopodiopsida</taxon>
        <taxon>Lycopodiales</taxon>
        <taxon>Lycopodiaceae</taxon>
        <taxon>Lycopodioideae</taxon>
        <taxon>Diphasiastrum</taxon>
    </lineage>
</organism>
<protein>
    <submittedName>
        <fullName evidence="1">Uncharacterized protein</fullName>
    </submittedName>
</protein>
<reference evidence="2" key="1">
    <citation type="journal article" date="2024" name="Proc. Natl. Acad. Sci. U.S.A.">
        <title>Extraordinary preservation of gene collinearity over three hundred million years revealed in homosporous lycophytes.</title>
        <authorList>
            <person name="Li C."/>
            <person name="Wickell D."/>
            <person name="Kuo L.Y."/>
            <person name="Chen X."/>
            <person name="Nie B."/>
            <person name="Liao X."/>
            <person name="Peng D."/>
            <person name="Ji J."/>
            <person name="Jenkins J."/>
            <person name="Williams M."/>
            <person name="Shu S."/>
            <person name="Plott C."/>
            <person name="Barry K."/>
            <person name="Rajasekar S."/>
            <person name="Grimwood J."/>
            <person name="Han X."/>
            <person name="Sun S."/>
            <person name="Hou Z."/>
            <person name="He W."/>
            <person name="Dai G."/>
            <person name="Sun C."/>
            <person name="Schmutz J."/>
            <person name="Leebens-Mack J.H."/>
            <person name="Li F.W."/>
            <person name="Wang L."/>
        </authorList>
    </citation>
    <scope>NUCLEOTIDE SEQUENCE [LARGE SCALE GENOMIC DNA]</scope>
    <source>
        <strain evidence="2">cv. PW_Plant_1</strain>
    </source>
</reference>